<feature type="domain" description="D-isomer specific 2-hydroxyacid dehydrogenase catalytic" evidence="5">
    <location>
        <begin position="29"/>
        <end position="318"/>
    </location>
</feature>
<evidence type="ECO:0000313" key="8">
    <source>
        <dbReference type="Proteomes" id="UP000663444"/>
    </source>
</evidence>
<dbReference type="PANTHER" id="PTHR42789">
    <property type="entry name" value="D-ISOMER SPECIFIC 2-HYDROXYACID DEHYDROGENASE FAMILY PROTEIN (AFU_ORTHOLOGUE AFUA_6G10090)"/>
    <property type="match status" value="1"/>
</dbReference>
<dbReference type="EMBL" id="CP064781">
    <property type="protein sequence ID" value="QRJ63294.1"/>
    <property type="molecule type" value="Genomic_DNA"/>
</dbReference>
<dbReference type="InterPro" id="IPR006140">
    <property type="entry name" value="D-isomer_DH_NAD-bd"/>
</dbReference>
<dbReference type="SUPFAM" id="SSF51735">
    <property type="entry name" value="NAD(P)-binding Rossmann-fold domains"/>
    <property type="match status" value="1"/>
</dbReference>
<comment type="similarity">
    <text evidence="1 4">Belongs to the D-isomer specific 2-hydroxyacid dehydrogenase family.</text>
</comment>
<dbReference type="PANTHER" id="PTHR42789:SF1">
    <property type="entry name" value="D-ISOMER SPECIFIC 2-HYDROXYACID DEHYDROGENASE FAMILY PROTEIN (AFU_ORTHOLOGUE AFUA_6G10090)"/>
    <property type="match status" value="1"/>
</dbReference>
<keyword evidence="3" id="KW-0520">NAD</keyword>
<dbReference type="RefSeq" id="WP_203386823.1">
    <property type="nucleotide sequence ID" value="NZ_CP064781.1"/>
</dbReference>
<proteinExistence type="inferred from homology"/>
<dbReference type="KEGG" id="ares:IWH25_16340"/>
<evidence type="ECO:0000313" key="7">
    <source>
        <dbReference type="EMBL" id="QRJ63294.1"/>
    </source>
</evidence>
<dbReference type="Pfam" id="PF00389">
    <property type="entry name" value="2-Hacid_dh"/>
    <property type="match status" value="1"/>
</dbReference>
<evidence type="ECO:0000256" key="1">
    <source>
        <dbReference type="ARBA" id="ARBA00005854"/>
    </source>
</evidence>
<dbReference type="AlphaFoldDB" id="A0A974SNE8"/>
<accession>A0A974SNE8</accession>
<name>A0A974SNE8_9RHOO</name>
<dbReference type="InterPro" id="IPR006139">
    <property type="entry name" value="D-isomer_2_OHA_DH_cat_dom"/>
</dbReference>
<evidence type="ECO:0000256" key="3">
    <source>
        <dbReference type="ARBA" id="ARBA00023027"/>
    </source>
</evidence>
<sequence>MNRITVLDDYQGVVARLDSVRVLDGLAVELDVLTRRISDENELLRVLRDTDTLVLIRERTRISSRLIAALPRLRLIVQTGRLSDCIDLAACARHGVAVRDGSGNPIAPAELTWALILAASRRLVGYAGQLARGRWQRSTPELADEQLGRALCGRTLGIWGYGRIGRRVAAVGDAFGMRVVAHGREQSQQAAEADGVAYLADRRDFLAQVDVLSLHLRLCAETRHLIRRDDLAAMRPDALLVNTSRAELLAPRALLDALGDGRPGAAAIDVFECEPDGVGDYLDHPCILCTPHLGFVEQDTYEAYFREAFTHVRDFIRDAGGGSAI</sequence>
<dbReference type="Gene3D" id="3.40.50.720">
    <property type="entry name" value="NAD(P)-binding Rossmann-like Domain"/>
    <property type="match status" value="2"/>
</dbReference>
<keyword evidence="8" id="KW-1185">Reference proteome</keyword>
<evidence type="ECO:0000256" key="2">
    <source>
        <dbReference type="ARBA" id="ARBA00023002"/>
    </source>
</evidence>
<dbReference type="Pfam" id="PF02826">
    <property type="entry name" value="2-Hacid_dh_C"/>
    <property type="match status" value="1"/>
</dbReference>
<protein>
    <submittedName>
        <fullName evidence="7">D-2-hydroxyacid dehydrogenase family protein</fullName>
    </submittedName>
</protein>
<dbReference type="InterPro" id="IPR036291">
    <property type="entry name" value="NAD(P)-bd_dom_sf"/>
</dbReference>
<evidence type="ECO:0000259" key="5">
    <source>
        <dbReference type="Pfam" id="PF00389"/>
    </source>
</evidence>
<keyword evidence="2 4" id="KW-0560">Oxidoreductase</keyword>
<dbReference type="GO" id="GO:0016616">
    <property type="term" value="F:oxidoreductase activity, acting on the CH-OH group of donors, NAD or NADP as acceptor"/>
    <property type="evidence" value="ECO:0007669"/>
    <property type="project" value="InterPro"/>
</dbReference>
<organism evidence="7 8">
    <name type="scientific">Azospira restricta</name>
    <dbReference type="NCBI Taxonomy" id="404405"/>
    <lineage>
        <taxon>Bacteria</taxon>
        <taxon>Pseudomonadati</taxon>
        <taxon>Pseudomonadota</taxon>
        <taxon>Betaproteobacteria</taxon>
        <taxon>Rhodocyclales</taxon>
        <taxon>Rhodocyclaceae</taxon>
        <taxon>Azospira</taxon>
    </lineage>
</organism>
<evidence type="ECO:0000259" key="6">
    <source>
        <dbReference type="Pfam" id="PF02826"/>
    </source>
</evidence>
<reference evidence="7" key="1">
    <citation type="submission" date="2020-11" db="EMBL/GenBank/DDBJ databases">
        <title>Azospira restricta DSM 18626 genome sequence.</title>
        <authorList>
            <person name="Moe W.M."/>
        </authorList>
    </citation>
    <scope>NUCLEOTIDE SEQUENCE</scope>
    <source>
        <strain evidence="7">DSM 18626</strain>
    </source>
</reference>
<dbReference type="GO" id="GO:0051287">
    <property type="term" value="F:NAD binding"/>
    <property type="evidence" value="ECO:0007669"/>
    <property type="project" value="InterPro"/>
</dbReference>
<gene>
    <name evidence="7" type="ORF">IWH25_16340</name>
</gene>
<dbReference type="CDD" id="cd12169">
    <property type="entry name" value="PGDH_like_1"/>
    <property type="match status" value="1"/>
</dbReference>
<dbReference type="InterPro" id="IPR050857">
    <property type="entry name" value="D-2-hydroxyacid_DH"/>
</dbReference>
<dbReference type="Proteomes" id="UP000663444">
    <property type="component" value="Chromosome"/>
</dbReference>
<evidence type="ECO:0000256" key="4">
    <source>
        <dbReference type="RuleBase" id="RU003719"/>
    </source>
</evidence>
<feature type="domain" description="D-isomer specific 2-hydroxyacid dehydrogenase NAD-binding" evidence="6">
    <location>
        <begin position="114"/>
        <end position="294"/>
    </location>
</feature>
<dbReference type="SUPFAM" id="SSF52283">
    <property type="entry name" value="Formate/glycerate dehydrogenase catalytic domain-like"/>
    <property type="match status" value="1"/>
</dbReference>